<dbReference type="Gene3D" id="2.60.40.1120">
    <property type="entry name" value="Carboxypeptidase-like, regulatory domain"/>
    <property type="match status" value="1"/>
</dbReference>
<dbReference type="RefSeq" id="WP_311350999.1">
    <property type="nucleotide sequence ID" value="NZ_JAVRHR010000002.1"/>
</dbReference>
<protein>
    <submittedName>
        <fullName evidence="1">Carboxypeptidase-like regulatory domain-containing protein</fullName>
    </submittedName>
</protein>
<evidence type="ECO:0000313" key="2">
    <source>
        <dbReference type="Proteomes" id="UP001255246"/>
    </source>
</evidence>
<dbReference type="SUPFAM" id="SSF56935">
    <property type="entry name" value="Porins"/>
    <property type="match status" value="1"/>
</dbReference>
<evidence type="ECO:0000313" key="1">
    <source>
        <dbReference type="EMBL" id="MDT0607371.1"/>
    </source>
</evidence>
<dbReference type="EMBL" id="JAVRHR010000002">
    <property type="protein sequence ID" value="MDT0607371.1"/>
    <property type="molecule type" value="Genomic_DNA"/>
</dbReference>
<reference evidence="1 2" key="1">
    <citation type="submission" date="2023-09" db="EMBL/GenBank/DDBJ databases">
        <authorList>
            <person name="Rey-Velasco X."/>
        </authorList>
    </citation>
    <scope>NUCLEOTIDE SEQUENCE [LARGE SCALE GENOMIC DNA]</scope>
    <source>
        <strain evidence="1 2">F388</strain>
    </source>
</reference>
<proteinExistence type="predicted"/>
<dbReference type="Gene3D" id="2.170.130.10">
    <property type="entry name" value="TonB-dependent receptor, plug domain"/>
    <property type="match status" value="1"/>
</dbReference>
<dbReference type="InterPro" id="IPR037066">
    <property type="entry name" value="Plug_dom_sf"/>
</dbReference>
<name>A0ABU3AB05_9FLAO</name>
<accession>A0ABU3AB05</accession>
<gene>
    <name evidence="1" type="ORF">RM706_10040</name>
</gene>
<dbReference type="Pfam" id="PF13715">
    <property type="entry name" value="CarbopepD_reg_2"/>
    <property type="match status" value="1"/>
</dbReference>
<dbReference type="InterPro" id="IPR011990">
    <property type="entry name" value="TPR-like_helical_dom_sf"/>
</dbReference>
<dbReference type="Proteomes" id="UP001255246">
    <property type="component" value="Unassembled WGS sequence"/>
</dbReference>
<organism evidence="1 2">
    <name type="scientific">Croceitalea rosinachiae</name>
    <dbReference type="NCBI Taxonomy" id="3075596"/>
    <lineage>
        <taxon>Bacteria</taxon>
        <taxon>Pseudomonadati</taxon>
        <taxon>Bacteroidota</taxon>
        <taxon>Flavobacteriia</taxon>
        <taxon>Flavobacteriales</taxon>
        <taxon>Flavobacteriaceae</taxon>
        <taxon>Croceitalea</taxon>
    </lineage>
</organism>
<keyword evidence="2" id="KW-1185">Reference proteome</keyword>
<dbReference type="Gene3D" id="1.25.40.10">
    <property type="entry name" value="Tetratricopeptide repeat domain"/>
    <property type="match status" value="1"/>
</dbReference>
<comment type="caution">
    <text evidence="1">The sequence shown here is derived from an EMBL/GenBank/DDBJ whole genome shotgun (WGS) entry which is preliminary data.</text>
</comment>
<dbReference type="InterPro" id="IPR008969">
    <property type="entry name" value="CarboxyPept-like_regulatory"/>
</dbReference>
<dbReference type="SUPFAM" id="SSF49464">
    <property type="entry name" value="Carboxypeptidase regulatory domain-like"/>
    <property type="match status" value="1"/>
</dbReference>
<sequence length="585" mass="66455">MRKYVLSIVLTLSLVVFAFGQDKRQLKGTVTDGKNPIENVSVQVEGLSQMALTDKKGKYQIEVATGDLISFSFTGLKTIRIKIEDVTRILNPVMIPDITELDEVELTLRKRLSQKDLAEDYPANKRIIKTAWGFLNTDRAAGRVQILTEDQINPANLCLLDLVRGKFPGVSVVGNCNGIGITGGAILIRGAHSINNSIAAIYDIDGQIFTDFPWWLDINNVKRVAIFGNLATTTLYGGLGASGVVVVNTVGANLKNEEFIDHARLRNNFYKNDALIREKVSNNWPVYKKDLYTSKDSEDAKTIYNKYSKTYSNAPYFILDAQSYFVKNGDSDFADKIISENFHLFDFNPVLLKALAYQYEAQGNYDMANQLYKDIFILRPNYGQSYIDIAKSYRDIGRAKQAATIFARYNYLVEVGFMELDTIGLMPMMNREFNNLLALERRAVMEMANSKKKLYLAKEEFKGTRLLFEWNDGEAEFDLQFVSPDKRYSLWKHSLADNAEQIAMEKNFGYNIKEELIDNSLPGTWQINVKYHGNKSLTPTYLKATVYYDYGQVSQRKEVKVFKLSLKDVNQELFPLTVGSKMVSR</sequence>